<keyword evidence="4" id="KW-1185">Reference proteome</keyword>
<evidence type="ECO:0008006" key="5">
    <source>
        <dbReference type="Google" id="ProtNLM"/>
    </source>
</evidence>
<evidence type="ECO:0000313" key="4">
    <source>
        <dbReference type="Proteomes" id="UP000005801"/>
    </source>
</evidence>
<organism evidence="3 4">
    <name type="scientific">Plesiocystis pacifica SIR-1</name>
    <dbReference type="NCBI Taxonomy" id="391625"/>
    <lineage>
        <taxon>Bacteria</taxon>
        <taxon>Pseudomonadati</taxon>
        <taxon>Myxococcota</taxon>
        <taxon>Polyangia</taxon>
        <taxon>Nannocystales</taxon>
        <taxon>Nannocystaceae</taxon>
        <taxon>Plesiocystis</taxon>
    </lineage>
</organism>
<dbReference type="EMBL" id="ABCS01000034">
    <property type="protein sequence ID" value="EDM78201.1"/>
    <property type="molecule type" value="Genomic_DNA"/>
</dbReference>
<reference evidence="3 4" key="1">
    <citation type="submission" date="2007-06" db="EMBL/GenBank/DDBJ databases">
        <authorList>
            <person name="Shimkets L."/>
            <person name="Ferriera S."/>
            <person name="Johnson J."/>
            <person name="Kravitz S."/>
            <person name="Beeson K."/>
            <person name="Sutton G."/>
            <person name="Rogers Y.-H."/>
            <person name="Friedman R."/>
            <person name="Frazier M."/>
            <person name="Venter J.C."/>
        </authorList>
    </citation>
    <scope>NUCLEOTIDE SEQUENCE [LARGE SCALE GENOMIC DNA]</scope>
    <source>
        <strain evidence="3 4">SIR-1</strain>
    </source>
</reference>
<gene>
    <name evidence="3" type="ORF">PPSIR1_00670</name>
</gene>
<accession>A6G7J2</accession>
<evidence type="ECO:0000256" key="2">
    <source>
        <dbReference type="SAM" id="SignalP"/>
    </source>
</evidence>
<protein>
    <recommendedName>
        <fullName evidence="5">Lipoprotein</fullName>
    </recommendedName>
</protein>
<keyword evidence="2" id="KW-0732">Signal</keyword>
<feature type="compositionally biased region" description="Low complexity" evidence="1">
    <location>
        <begin position="33"/>
        <end position="44"/>
    </location>
</feature>
<dbReference type="Proteomes" id="UP000005801">
    <property type="component" value="Unassembled WGS sequence"/>
</dbReference>
<dbReference type="AlphaFoldDB" id="A6G7J2"/>
<evidence type="ECO:0000313" key="3">
    <source>
        <dbReference type="EMBL" id="EDM78201.1"/>
    </source>
</evidence>
<evidence type="ECO:0000256" key="1">
    <source>
        <dbReference type="SAM" id="MobiDB-lite"/>
    </source>
</evidence>
<proteinExistence type="predicted"/>
<comment type="caution">
    <text evidence="3">The sequence shown here is derived from an EMBL/GenBank/DDBJ whole genome shotgun (WGS) entry which is preliminary data.</text>
</comment>
<name>A6G7J2_9BACT</name>
<feature type="signal peptide" evidence="2">
    <location>
        <begin position="1"/>
        <end position="26"/>
    </location>
</feature>
<feature type="chain" id="PRO_5002693739" description="Lipoprotein" evidence="2">
    <location>
        <begin position="27"/>
        <end position="215"/>
    </location>
</feature>
<sequence length="215" mass="22271">MLVGVTPRSLAALALALTLAAGCSEASGDEDASASSSTPAPSEQAEPDPAPEPPEGAVQAVALSQVYWSSSNPSLGPHEVTSSASVGPGSFESPAAWEAAAARLLDDTKVNGVASLREYMLAVINKDGAALARISAADNDELREGGGYASLALTTTDGQRVRISNLKQTRLSGRWSSFWDEHLRGRIVRDEPPGEVLPVLKDEALRGSADAPPPE</sequence>
<feature type="region of interest" description="Disordered" evidence="1">
    <location>
        <begin position="25"/>
        <end position="57"/>
    </location>
</feature>